<organism evidence="1 2">
    <name type="scientific">Methanococcus voltae (strain ATCC BAA-1334 / A3)</name>
    <dbReference type="NCBI Taxonomy" id="456320"/>
    <lineage>
        <taxon>Archaea</taxon>
        <taxon>Methanobacteriati</taxon>
        <taxon>Methanobacteriota</taxon>
        <taxon>Methanomada group</taxon>
        <taxon>Methanococci</taxon>
        <taxon>Methanococcales</taxon>
        <taxon>Methanococcaceae</taxon>
        <taxon>Methanococcus</taxon>
    </lineage>
</organism>
<dbReference type="KEGG" id="mvo:Mvol_0448"/>
<dbReference type="Proteomes" id="UP000007722">
    <property type="component" value="Chromosome"/>
</dbReference>
<name>D7DSJ8_METV3</name>
<gene>
    <name evidence="1" type="ordered locus">Mvol_0448</name>
</gene>
<dbReference type="HOGENOM" id="CLU_2406422_0_0_2"/>
<sequence>MKGFKINEEFENAFKSEEEPEKYLKKQDLEVEKLRNSFIDFLSILYNSKLDTDVKSSELSTFNDILFMLMMNSKFKKTEIKNAISSIYETEA</sequence>
<dbReference type="AlphaFoldDB" id="D7DSJ8"/>
<reference evidence="1 2" key="1">
    <citation type="submission" date="2010-05" db="EMBL/GenBank/DDBJ databases">
        <title>Complete sequence of Methanococcus voltae A3.</title>
        <authorList>
            <consortium name="US DOE Joint Genome Institute"/>
            <person name="Lucas S."/>
            <person name="Copeland A."/>
            <person name="Lapidus A."/>
            <person name="Cheng J.-F."/>
            <person name="Bruce D."/>
            <person name="Goodwin L."/>
            <person name="Pitluck S."/>
            <person name="Lowry S."/>
            <person name="Clum A."/>
            <person name="Land M."/>
            <person name="Hauser L."/>
            <person name="Kyrpides N."/>
            <person name="Mikhailova N."/>
            <person name="Whitman W.B."/>
            <person name="Woyke T."/>
        </authorList>
    </citation>
    <scope>NUCLEOTIDE SEQUENCE [LARGE SCALE GENOMIC DNA]</scope>
    <source>
        <strain evidence="2">ATCC BAA-1334 / A3</strain>
    </source>
</reference>
<evidence type="ECO:0000313" key="2">
    <source>
        <dbReference type="Proteomes" id="UP000007722"/>
    </source>
</evidence>
<dbReference type="STRING" id="456320.Mvol_0448"/>
<dbReference type="InParanoid" id="D7DSJ8"/>
<dbReference type="EMBL" id="CP002057">
    <property type="protein sequence ID" value="ADI36108.1"/>
    <property type="molecule type" value="Genomic_DNA"/>
</dbReference>
<accession>D7DSJ8</accession>
<proteinExistence type="predicted"/>
<protein>
    <submittedName>
        <fullName evidence="1">Uncharacterized protein</fullName>
    </submittedName>
</protein>
<keyword evidence="2" id="KW-1185">Reference proteome</keyword>
<evidence type="ECO:0000313" key="1">
    <source>
        <dbReference type="EMBL" id="ADI36108.1"/>
    </source>
</evidence>